<dbReference type="AlphaFoldDB" id="A0A8T5GFT0"/>
<comment type="similarity">
    <text evidence="1">Belongs to the universal ribosomal protein uS17 family.</text>
</comment>
<gene>
    <name evidence="4" type="primary">rpsQ</name>
    <name evidence="4" type="ORF">HON47_02340</name>
</gene>
<dbReference type="GO" id="GO:0006412">
    <property type="term" value="P:translation"/>
    <property type="evidence" value="ECO:0007669"/>
    <property type="project" value="InterPro"/>
</dbReference>
<accession>A0A8T5GFT0</accession>
<sequence>MKEKKKETKKEITKIAVAVKEKGINPRGKIFEGKVISKFPKRIAIEFERMNYNRKYERYSKSRTKIHARVPIELEKEIQIGDVIQIRECRPLSKLIHFIVIKKIKGKEEK</sequence>
<dbReference type="EMBL" id="JABJNZ010000033">
    <property type="protein sequence ID" value="MBT4870386.1"/>
    <property type="molecule type" value="Genomic_DNA"/>
</dbReference>
<name>A0A8T5GFT0_9ARCH</name>
<comment type="caution">
    <text evidence="4">The sequence shown here is derived from an EMBL/GenBank/DDBJ whole genome shotgun (WGS) entry which is preliminary data.</text>
</comment>
<evidence type="ECO:0000313" key="4">
    <source>
        <dbReference type="EMBL" id="MBT4870386.1"/>
    </source>
</evidence>
<protein>
    <submittedName>
        <fullName evidence="4">30S ribosomal protein S17</fullName>
    </submittedName>
</protein>
<dbReference type="CDD" id="cd00364">
    <property type="entry name" value="Ribosomal_uS17"/>
    <property type="match status" value="1"/>
</dbReference>
<dbReference type="PROSITE" id="PS00056">
    <property type="entry name" value="RIBOSOMAL_S17"/>
    <property type="match status" value="1"/>
</dbReference>
<dbReference type="Proteomes" id="UP000722459">
    <property type="component" value="Unassembled WGS sequence"/>
</dbReference>
<dbReference type="PANTHER" id="PTHR10744">
    <property type="entry name" value="40S RIBOSOMAL PROTEIN S11 FAMILY MEMBER"/>
    <property type="match status" value="1"/>
</dbReference>
<dbReference type="InterPro" id="IPR000266">
    <property type="entry name" value="Ribosomal_uS17"/>
</dbReference>
<evidence type="ECO:0000256" key="2">
    <source>
        <dbReference type="ARBA" id="ARBA00022980"/>
    </source>
</evidence>
<evidence type="ECO:0000256" key="3">
    <source>
        <dbReference type="ARBA" id="ARBA00023274"/>
    </source>
</evidence>
<dbReference type="Pfam" id="PF00366">
    <property type="entry name" value="Ribosomal_S17"/>
    <property type="match status" value="1"/>
</dbReference>
<proteinExistence type="inferred from homology"/>
<dbReference type="GO" id="GO:0022627">
    <property type="term" value="C:cytosolic small ribosomal subunit"/>
    <property type="evidence" value="ECO:0007669"/>
    <property type="project" value="TreeGrafter"/>
</dbReference>
<dbReference type="GO" id="GO:0003735">
    <property type="term" value="F:structural constituent of ribosome"/>
    <property type="evidence" value="ECO:0007669"/>
    <property type="project" value="InterPro"/>
</dbReference>
<dbReference type="SUPFAM" id="SSF50249">
    <property type="entry name" value="Nucleic acid-binding proteins"/>
    <property type="match status" value="1"/>
</dbReference>
<dbReference type="InterPro" id="IPR019979">
    <property type="entry name" value="Ribosomal_uS17_CS"/>
</dbReference>
<keyword evidence="2 4" id="KW-0689">Ribosomal protein</keyword>
<evidence type="ECO:0000256" key="1">
    <source>
        <dbReference type="ARBA" id="ARBA00010254"/>
    </source>
</evidence>
<organism evidence="4 5">
    <name type="scientific">Candidatus Iainarchaeum sp</name>
    <dbReference type="NCBI Taxonomy" id="3101447"/>
    <lineage>
        <taxon>Archaea</taxon>
        <taxon>Candidatus Iainarchaeota</taxon>
        <taxon>Candidatus Iainarchaeia</taxon>
        <taxon>Candidatus Iainarchaeales</taxon>
        <taxon>Candidatus Iainarchaeaceae</taxon>
        <taxon>Candidatus Iainarchaeum</taxon>
    </lineage>
</organism>
<dbReference type="PANTHER" id="PTHR10744:SF9">
    <property type="entry name" value="40S RIBOSOMAL PROTEIN S11-RELATED"/>
    <property type="match status" value="1"/>
</dbReference>
<keyword evidence="3" id="KW-0687">Ribonucleoprotein</keyword>
<reference evidence="4" key="1">
    <citation type="journal article" date="2021" name="ISME J.">
        <title>Mercury methylation by metabolically versatile and cosmopolitan marine bacteria.</title>
        <authorList>
            <person name="Lin H."/>
            <person name="Ascher D.B."/>
            <person name="Myung Y."/>
            <person name="Lamborg C.H."/>
            <person name="Hallam S.J."/>
            <person name="Gionfriddo C.M."/>
            <person name="Holt K.E."/>
            <person name="Moreau J.W."/>
        </authorList>
    </citation>
    <scope>NUCLEOTIDE SEQUENCE</scope>
    <source>
        <strain evidence="4">SI075_bin30</strain>
    </source>
</reference>
<evidence type="ECO:0000313" key="5">
    <source>
        <dbReference type="Proteomes" id="UP000722459"/>
    </source>
</evidence>
<dbReference type="Gene3D" id="2.40.50.1000">
    <property type="match status" value="1"/>
</dbReference>
<dbReference type="InterPro" id="IPR012340">
    <property type="entry name" value="NA-bd_OB-fold"/>
</dbReference>